<dbReference type="InterPro" id="IPR051398">
    <property type="entry name" value="Polysacch_Deacetylase"/>
</dbReference>
<comment type="subcellular location">
    <subcellularLocation>
        <location evidence="1">Secreted</location>
    </subcellularLocation>
</comment>
<dbReference type="Proteomes" id="UP001162030">
    <property type="component" value="Chromosome"/>
</dbReference>
<dbReference type="SUPFAM" id="SSF88713">
    <property type="entry name" value="Glycoside hydrolase/deacetylase"/>
    <property type="match status" value="1"/>
</dbReference>
<evidence type="ECO:0000313" key="5">
    <source>
        <dbReference type="Proteomes" id="UP001162030"/>
    </source>
</evidence>
<accession>A0ABM9I121</accession>
<dbReference type="InterPro" id="IPR011330">
    <property type="entry name" value="Glyco_hydro/deAcase_b/a-brl"/>
</dbReference>
<keyword evidence="5" id="KW-1185">Reference proteome</keyword>
<dbReference type="PROSITE" id="PS51677">
    <property type="entry name" value="NODB"/>
    <property type="match status" value="1"/>
</dbReference>
<evidence type="ECO:0000256" key="1">
    <source>
        <dbReference type="ARBA" id="ARBA00004613"/>
    </source>
</evidence>
<dbReference type="PANTHER" id="PTHR34216:SF3">
    <property type="entry name" value="POLY-BETA-1,6-N-ACETYL-D-GLUCOSAMINE N-DEACETYLASE"/>
    <property type="match status" value="1"/>
</dbReference>
<reference evidence="4 5" key="1">
    <citation type="submission" date="2023-03" db="EMBL/GenBank/DDBJ databases">
        <authorList>
            <person name="Pearce D."/>
        </authorList>
    </citation>
    <scope>NUCLEOTIDE SEQUENCE [LARGE SCALE GENOMIC DNA]</scope>
    <source>
        <strain evidence="4">Msz</strain>
    </source>
</reference>
<organism evidence="4 5">
    <name type="scientific">Methylocaldum szegediense</name>
    <dbReference type="NCBI Taxonomy" id="73780"/>
    <lineage>
        <taxon>Bacteria</taxon>
        <taxon>Pseudomonadati</taxon>
        <taxon>Pseudomonadota</taxon>
        <taxon>Gammaproteobacteria</taxon>
        <taxon>Methylococcales</taxon>
        <taxon>Methylococcaceae</taxon>
        <taxon>Methylocaldum</taxon>
    </lineage>
</organism>
<evidence type="ECO:0000259" key="3">
    <source>
        <dbReference type="PROSITE" id="PS51677"/>
    </source>
</evidence>
<evidence type="ECO:0000313" key="4">
    <source>
        <dbReference type="EMBL" id="CAI8820684.1"/>
    </source>
</evidence>
<dbReference type="RefSeq" id="WP_026610332.1">
    <property type="nucleotide sequence ID" value="NZ_OX458333.1"/>
</dbReference>
<dbReference type="Pfam" id="PF01522">
    <property type="entry name" value="Polysacc_deac_1"/>
    <property type="match status" value="1"/>
</dbReference>
<dbReference type="CDD" id="cd10918">
    <property type="entry name" value="CE4_NodB_like_5s_6s"/>
    <property type="match status" value="1"/>
</dbReference>
<feature type="domain" description="NodB homology" evidence="3">
    <location>
        <begin position="95"/>
        <end position="345"/>
    </location>
</feature>
<dbReference type="PANTHER" id="PTHR34216">
    <property type="match status" value="1"/>
</dbReference>
<evidence type="ECO:0000256" key="2">
    <source>
        <dbReference type="ARBA" id="ARBA00022729"/>
    </source>
</evidence>
<sequence>MSNPESVIKPIDRDSLATPQSIFGISRFIPKSFYQDKLTILMYHGVVRQALPVPDYCFITETQFRQQMEYLARRCRVVSLSEALHRLRSGSFDRPTVAITFDDGYQNVFDVAFPVLREFQFPATVFLNTGFVGTSKTVWFCRLLEAIARTSNRTLEWRDLKFDLSTVNGKATASKKLQACLKKLDHDDLLRQVDEIIEKLGCDSSVPDLSPDFRIMNREAIAIMANSGLIQFGAHTASHSILTKIPLNKALKEIDESTQSIAMWTGQACRLFAYPNGGSGDYDSNILSILKRLGIVAAVTTIQGPNTVHTPVLELRRYGIHPGLTRLAFQFKVHHVLYRSNTQAG</sequence>
<protein>
    <submittedName>
        <fullName evidence="4">Polysaccharide deacetylase</fullName>
    </submittedName>
</protein>
<dbReference type="EMBL" id="OX458333">
    <property type="protein sequence ID" value="CAI8820684.1"/>
    <property type="molecule type" value="Genomic_DNA"/>
</dbReference>
<dbReference type="InterPro" id="IPR002509">
    <property type="entry name" value="NODB_dom"/>
</dbReference>
<gene>
    <name evidence="4" type="ORF">MSZNOR_1953</name>
</gene>
<keyword evidence="2" id="KW-0732">Signal</keyword>
<proteinExistence type="predicted"/>
<name>A0ABM9I121_9GAMM</name>
<dbReference type="Gene3D" id="3.20.20.370">
    <property type="entry name" value="Glycoside hydrolase/deacetylase"/>
    <property type="match status" value="1"/>
</dbReference>